<accession>A0A7S0ZV42</accession>
<proteinExistence type="predicted"/>
<reference evidence="1" key="1">
    <citation type="submission" date="2021-01" db="EMBL/GenBank/DDBJ databases">
        <authorList>
            <person name="Corre E."/>
            <person name="Pelletier E."/>
            <person name="Niang G."/>
            <person name="Scheremetjew M."/>
            <person name="Finn R."/>
            <person name="Kale V."/>
            <person name="Holt S."/>
            <person name="Cochrane G."/>
            <person name="Meng A."/>
            <person name="Brown T."/>
            <person name="Cohen L."/>
        </authorList>
    </citation>
    <scope>NUCLEOTIDE SEQUENCE</scope>
</reference>
<dbReference type="AlphaFoldDB" id="A0A7S0ZV42"/>
<evidence type="ECO:0000313" key="1">
    <source>
        <dbReference type="EMBL" id="CAD8833281.1"/>
    </source>
</evidence>
<dbReference type="EMBL" id="HBFQ01010877">
    <property type="protein sequence ID" value="CAD8833281.1"/>
    <property type="molecule type" value="Transcribed_RNA"/>
</dbReference>
<sequence>MGGVDSGTVSPTNYFLFIDDAKPAVFSFLPFSTLQSVATCDVGLHRAVRCDPELWATRLVSHVDAAGLNRKVLEVELVSMLDRIEHGGADAVASERMRSLASSPELRCTVFAPYLCHMSRQRPPTREQIELFVQEGLCQAHSWYKHLPLHRGVCFWVFLSPAPQAFGKTCNTKYGLLDWIPGKEGPPMSVRTPRGGVMPTPPGVASGRDSRVYLSASCCLDSCLSDRAQVNMPDLPDLPHFRTMKARMKQCAREQKAVYNAIVRQCRVIYGEHWDAK</sequence>
<name>A0A7S0ZV42_NOCSC</name>
<protein>
    <submittedName>
        <fullName evidence="1">Uncharacterized protein</fullName>
    </submittedName>
</protein>
<organism evidence="1">
    <name type="scientific">Noctiluca scintillans</name>
    <name type="common">Sea sparkle</name>
    <name type="synonym">Red tide dinoflagellate</name>
    <dbReference type="NCBI Taxonomy" id="2966"/>
    <lineage>
        <taxon>Eukaryota</taxon>
        <taxon>Sar</taxon>
        <taxon>Alveolata</taxon>
        <taxon>Dinophyceae</taxon>
        <taxon>Noctilucales</taxon>
        <taxon>Noctilucaceae</taxon>
        <taxon>Noctiluca</taxon>
    </lineage>
</organism>
<gene>
    <name evidence="1" type="ORF">NSCI0253_LOCUS7629</name>
</gene>